<dbReference type="InterPro" id="IPR050263">
    <property type="entry name" value="Bact_Fimbrial_Adh_Pro"/>
</dbReference>
<sequence>MKDGTRLGGDGYHAYVNPSLYCTPFAWTQIYTGIRNSPGTVPGMSNTYFSERKSVAVKADITFNAGSTTPGAASGGAFGRVYHIDETIGLTFYKYGTPKSTVDDRACFHHWYSNISGFSSYCVDIHVRVDVPTCSADASSLTLDLGRTLISSMPSVGSNTTQISPKNIHLWCENQPEIYAQFDGNTVPGRNDIFELNHNGQYAKGIGVQLLWNSLPMQKGSIYRLKSRSDDFEAYIPFSARYIRYAQQTTPGAANATIRATFTYQ</sequence>
<dbReference type="Pfam" id="PF00419">
    <property type="entry name" value="Fimbrial"/>
    <property type="match status" value="1"/>
</dbReference>
<comment type="subcellular location">
    <subcellularLocation>
        <location evidence="1">Fimbrium</location>
    </subcellularLocation>
</comment>
<protein>
    <submittedName>
        <fullName evidence="6">Fimbrial protein</fullName>
    </submittedName>
</protein>
<gene>
    <name evidence="6" type="ORF">MCHLO_03780</name>
</gene>
<reference evidence="6" key="1">
    <citation type="submission" date="2014-09" db="EMBL/GenBank/DDBJ databases">
        <title>Genome sequence of the luminous mushroom Mycena chlorophos for searching fungal bioluminescence genes.</title>
        <authorList>
            <person name="Tanaka Y."/>
            <person name="Kasuga D."/>
            <person name="Oba Y."/>
            <person name="Hase S."/>
            <person name="Sato K."/>
            <person name="Oba Y."/>
            <person name="Sakakibara Y."/>
        </authorList>
    </citation>
    <scope>NUCLEOTIDE SEQUENCE</scope>
</reference>
<dbReference type="EMBL" id="DF842160">
    <property type="protein sequence ID" value="GAT46244.1"/>
    <property type="molecule type" value="Genomic_DNA"/>
</dbReference>
<evidence type="ECO:0000256" key="1">
    <source>
        <dbReference type="ARBA" id="ARBA00004561"/>
    </source>
</evidence>
<dbReference type="InterPro" id="IPR036937">
    <property type="entry name" value="Adhesion_dom_fimbrial_sf"/>
</dbReference>
<keyword evidence="4" id="KW-0281">Fimbrium</keyword>
<keyword evidence="7" id="KW-1185">Reference proteome</keyword>
<evidence type="ECO:0000256" key="4">
    <source>
        <dbReference type="ARBA" id="ARBA00023263"/>
    </source>
</evidence>
<dbReference type="Proteomes" id="UP000815677">
    <property type="component" value="Unassembled WGS sequence"/>
</dbReference>
<dbReference type="InterPro" id="IPR000259">
    <property type="entry name" value="Adhesion_dom_fimbrial"/>
</dbReference>
<comment type="similarity">
    <text evidence="2">Belongs to the fimbrial protein family.</text>
</comment>
<evidence type="ECO:0000256" key="3">
    <source>
        <dbReference type="ARBA" id="ARBA00022729"/>
    </source>
</evidence>
<organism evidence="6 7">
    <name type="scientific">Mycena chlorophos</name>
    <name type="common">Agaric fungus</name>
    <name type="synonym">Agaricus chlorophos</name>
    <dbReference type="NCBI Taxonomy" id="658473"/>
    <lineage>
        <taxon>Eukaryota</taxon>
        <taxon>Fungi</taxon>
        <taxon>Dikarya</taxon>
        <taxon>Basidiomycota</taxon>
        <taxon>Agaricomycotina</taxon>
        <taxon>Agaricomycetes</taxon>
        <taxon>Agaricomycetidae</taxon>
        <taxon>Agaricales</taxon>
        <taxon>Marasmiineae</taxon>
        <taxon>Mycenaceae</taxon>
        <taxon>Mycena</taxon>
    </lineage>
</organism>
<evidence type="ECO:0000313" key="7">
    <source>
        <dbReference type="Proteomes" id="UP000815677"/>
    </source>
</evidence>
<dbReference type="Gene3D" id="2.60.40.1090">
    <property type="entry name" value="Fimbrial-type adhesion domain"/>
    <property type="match status" value="1"/>
</dbReference>
<dbReference type="PANTHER" id="PTHR33420:SF12">
    <property type="entry name" value="FIMBRIN-LIKE PROTEIN FIMI-RELATED"/>
    <property type="match status" value="1"/>
</dbReference>
<evidence type="ECO:0000313" key="6">
    <source>
        <dbReference type="EMBL" id="GAT46244.1"/>
    </source>
</evidence>
<keyword evidence="3" id="KW-0732">Signal</keyword>
<name>A0ABQ0L530_MYCCL</name>
<evidence type="ECO:0000256" key="2">
    <source>
        <dbReference type="ARBA" id="ARBA00006671"/>
    </source>
</evidence>
<accession>A0ABQ0L530</accession>
<dbReference type="PANTHER" id="PTHR33420">
    <property type="entry name" value="FIMBRIAL SUBUNIT ELFA-RELATED"/>
    <property type="match status" value="1"/>
</dbReference>
<dbReference type="SUPFAM" id="SSF49401">
    <property type="entry name" value="Bacterial adhesins"/>
    <property type="match status" value="1"/>
</dbReference>
<feature type="domain" description="Fimbrial-type adhesion" evidence="5">
    <location>
        <begin position="132"/>
        <end position="265"/>
    </location>
</feature>
<evidence type="ECO:0000259" key="5">
    <source>
        <dbReference type="Pfam" id="PF00419"/>
    </source>
</evidence>
<dbReference type="InterPro" id="IPR008966">
    <property type="entry name" value="Adhesion_dom_sf"/>
</dbReference>
<proteinExistence type="inferred from homology"/>